<organism evidence="2 3">
    <name type="scientific">Teretinema zuelzerae</name>
    <dbReference type="NCBI Taxonomy" id="156"/>
    <lineage>
        <taxon>Bacteria</taxon>
        <taxon>Pseudomonadati</taxon>
        <taxon>Spirochaetota</taxon>
        <taxon>Spirochaetia</taxon>
        <taxon>Spirochaetales</taxon>
        <taxon>Treponemataceae</taxon>
        <taxon>Teretinema</taxon>
    </lineage>
</organism>
<feature type="region of interest" description="Disordered" evidence="1">
    <location>
        <begin position="518"/>
        <end position="570"/>
    </location>
</feature>
<dbReference type="EMBL" id="JAINWA010000003">
    <property type="protein sequence ID" value="MCD1654611.1"/>
    <property type="molecule type" value="Genomic_DNA"/>
</dbReference>
<feature type="compositionally biased region" description="Acidic residues" evidence="1">
    <location>
        <begin position="354"/>
        <end position="363"/>
    </location>
</feature>
<name>A0AAE3JIV2_9SPIR</name>
<dbReference type="Proteomes" id="UP001198163">
    <property type="component" value="Unassembled WGS sequence"/>
</dbReference>
<keyword evidence="3" id="KW-1185">Reference proteome</keyword>
<feature type="compositionally biased region" description="Polar residues" evidence="1">
    <location>
        <begin position="491"/>
        <end position="501"/>
    </location>
</feature>
<feature type="compositionally biased region" description="Polar residues" evidence="1">
    <location>
        <begin position="534"/>
        <end position="544"/>
    </location>
</feature>
<proteinExistence type="predicted"/>
<evidence type="ECO:0000313" key="2">
    <source>
        <dbReference type="EMBL" id="MCD1654611.1"/>
    </source>
</evidence>
<protein>
    <submittedName>
        <fullName evidence="2">Uncharacterized protein</fullName>
    </submittedName>
</protein>
<reference evidence="2" key="1">
    <citation type="submission" date="2021-08" db="EMBL/GenBank/DDBJ databases">
        <title>Comparative analyses of Brucepasteria parasyntrophica and Teretinema zuelzerae.</title>
        <authorList>
            <person name="Song Y."/>
            <person name="Brune A."/>
        </authorList>
    </citation>
    <scope>NUCLEOTIDE SEQUENCE</scope>
    <source>
        <strain evidence="2">DSM 1903</strain>
    </source>
</reference>
<feature type="region of interest" description="Disordered" evidence="1">
    <location>
        <begin position="429"/>
        <end position="501"/>
    </location>
</feature>
<feature type="compositionally biased region" description="Polar residues" evidence="1">
    <location>
        <begin position="748"/>
        <end position="766"/>
    </location>
</feature>
<gene>
    <name evidence="2" type="ORF">K7J14_07825</name>
</gene>
<accession>A0AAE3JIV2</accession>
<feature type="region of interest" description="Disordered" evidence="1">
    <location>
        <begin position="745"/>
        <end position="772"/>
    </location>
</feature>
<comment type="caution">
    <text evidence="2">The sequence shown here is derived from an EMBL/GenBank/DDBJ whole genome shotgun (WGS) entry which is preliminary data.</text>
</comment>
<evidence type="ECO:0000256" key="1">
    <source>
        <dbReference type="SAM" id="MobiDB-lite"/>
    </source>
</evidence>
<dbReference type="AlphaFoldDB" id="A0AAE3JIV2"/>
<feature type="region of interest" description="Disordered" evidence="1">
    <location>
        <begin position="326"/>
        <end position="388"/>
    </location>
</feature>
<sequence length="1089" mass="119129">MTSDFDKDEIQDSAFPIDFSQDSASLDMYGVWVKSGPRDVSVAARDVESIVSDPEIGIVDDLSQFSELPDFPDFNSLEQDISVSDDEQFANEADSGSIQAEIQDEPFDFDESDIQFEEIVPPPPAVSEASFEPVSSIETEFAIPEPDKIVSIDASSYDDVDFNDFDSADDADFEKTVLDDNKADEPFVFETIDEFPEIEFEDIKTEDLGQDDDSPNGDSYEDIPISLEIPIIDDSFDEQIIEDEPFDVAAEIDEPVIEPVYDDVIEPLNADQVGTIEVAFDEPVVPDQVQTIEVALDEPVVPDQVEAIEDALDDHAQLDAELPSDMDFSDFLDDLNSGSIEPPPESKPSPSNDLEIDDLDLDSFIDSFNESGGVGADETEKLFTDSEPVEIDLEFDESYIEDANRIKASGSSVSNQEYDSLEFGVEMIDESAGAGGDSSAFDSFFDSIPDMGETSGADSASHDDSSPSLESTTEFDDLLVDLENAAVQAPRSDSPSFSGKTAQSYNLSVTLDEDLNASAPAVADSQSDEDIQVSLVSSTGSGKSESPVARSDNAASAFAPAQSSDSSDEIDALLAESGLMETVGSRSVFSEPENSFDEVPVFSDDEVESMQSDEPAEQALVEPFGSFDDSFSANVIDEGEYKELPALNENQEFIDIPDNSGYNEDISYPQADNSVTLEDSVSVDFDDISAVEQELSEMAPETEEKTVIGTDRSTELLMKIADELSSIKNEISTLKNELAGIKGLSAESPESSFPGTQDKTGETSGFFTDDDPDETIALTGDELNNILITADFTEEKNDGIDSSASEELQLENIEITDFSDSTPGQADDVESAQDNRLEIETESYEEEIPETLPDSIFESSDFEIPEPVEVGHVNALMDDTSYLEGEGTVEPDLDNVAIEEPDLEIIDFDDEKLEEPELTEFNIDLSDIETSFDTDLPKEQELAITDIEDSDLVADSENQIVDFSDDIGDISIEEPALGQADETSIEDFSINEEDIHLSDSDSFETAVEESVEMPVYEDIVVEKDSAAEEDISPPTEVNSLPVELKEEIKSVLSYMDQLLESLPEEKIEEFARSEHFEVYKKLFEELGIS</sequence>
<feature type="region of interest" description="Disordered" evidence="1">
    <location>
        <begin position="201"/>
        <end position="223"/>
    </location>
</feature>
<feature type="compositionally biased region" description="Acidic residues" evidence="1">
    <location>
        <begin position="208"/>
        <end position="221"/>
    </location>
</feature>
<evidence type="ECO:0000313" key="3">
    <source>
        <dbReference type="Proteomes" id="UP001198163"/>
    </source>
</evidence>
<feature type="compositionally biased region" description="Low complexity" evidence="1">
    <location>
        <begin position="437"/>
        <end position="447"/>
    </location>
</feature>
<dbReference type="RefSeq" id="WP_230755026.1">
    <property type="nucleotide sequence ID" value="NZ_JAINWA010000003.1"/>
</dbReference>